<proteinExistence type="predicted"/>
<feature type="transmembrane region" description="Helical" evidence="1">
    <location>
        <begin position="37"/>
        <end position="58"/>
    </location>
</feature>
<feature type="transmembrane region" description="Helical" evidence="1">
    <location>
        <begin position="12"/>
        <end position="31"/>
    </location>
</feature>
<reference evidence="3 4" key="1">
    <citation type="journal article" date="2011" name="J. Bacteriol.">
        <title>Complete genome sequence and updated annotation of Desulfovibrio alaskensis G20.</title>
        <authorList>
            <person name="Hauser L.J."/>
            <person name="Land M.L."/>
            <person name="Brown S.D."/>
            <person name="Larimer F."/>
            <person name="Keller K.L."/>
            <person name="Rapp-Giles B.J."/>
            <person name="Price M.N."/>
            <person name="Lin M."/>
            <person name="Bruce D.C."/>
            <person name="Detter J.C."/>
            <person name="Tapia R."/>
            <person name="Han C.S."/>
            <person name="Goodwin L.A."/>
            <person name="Cheng J.F."/>
            <person name="Pitluck S."/>
            <person name="Copeland A."/>
            <person name="Lucas S."/>
            <person name="Nolan M."/>
            <person name="Lapidus A.L."/>
            <person name="Palumbo A.V."/>
            <person name="Wall J.D."/>
        </authorList>
    </citation>
    <scope>NUCLEOTIDE SEQUENCE [LARGE SCALE GENOMIC DNA]</scope>
    <source>
        <strain evidence="4">ATCC BAA 1058 / DSM 17464 / G20</strain>
    </source>
</reference>
<dbReference type="eggNOG" id="COG4125">
    <property type="taxonomic scope" value="Bacteria"/>
</dbReference>
<evidence type="ECO:0000313" key="3">
    <source>
        <dbReference type="EMBL" id="ABB37149.1"/>
    </source>
</evidence>
<accession>Q316J7</accession>
<name>Q316J7_OLEA2</name>
<dbReference type="RefSeq" id="WP_011366487.1">
    <property type="nucleotide sequence ID" value="NC_007519.1"/>
</dbReference>
<feature type="domain" description="Chlorhexidine efflux transporter" evidence="2">
    <location>
        <begin position="73"/>
        <end position="135"/>
    </location>
</feature>
<organism evidence="3 4">
    <name type="scientific">Oleidesulfovibrio alaskensis (strain ATCC BAA-1058 / DSM 17464 / G20)</name>
    <name type="common">Desulfovibrio alaskensis</name>
    <dbReference type="NCBI Taxonomy" id="207559"/>
    <lineage>
        <taxon>Bacteria</taxon>
        <taxon>Pseudomonadati</taxon>
        <taxon>Thermodesulfobacteriota</taxon>
        <taxon>Desulfovibrionia</taxon>
        <taxon>Desulfovibrionales</taxon>
        <taxon>Desulfovibrionaceae</taxon>
        <taxon>Oleidesulfovibrio</taxon>
    </lineage>
</organism>
<evidence type="ECO:0000256" key="1">
    <source>
        <dbReference type="SAM" id="Phobius"/>
    </source>
</evidence>
<dbReference type="HOGENOM" id="CLU_120004_1_0_7"/>
<dbReference type="KEGG" id="dde:Dde_0348"/>
<keyword evidence="1 3" id="KW-0812">Transmembrane</keyword>
<gene>
    <name evidence="3" type="ordered locus">Dde_0348</name>
</gene>
<dbReference type="NCBIfam" id="NF033664">
    <property type="entry name" value="PACE_transport"/>
    <property type="match status" value="1"/>
</dbReference>
<dbReference type="EMBL" id="CP000112">
    <property type="protein sequence ID" value="ABB37149.1"/>
    <property type="molecule type" value="Genomic_DNA"/>
</dbReference>
<evidence type="ECO:0000313" key="4">
    <source>
        <dbReference type="Proteomes" id="UP000002710"/>
    </source>
</evidence>
<dbReference type="Proteomes" id="UP000002710">
    <property type="component" value="Chromosome"/>
</dbReference>
<dbReference type="STRING" id="207559.Dde_0348"/>
<feature type="transmembrane region" description="Helical" evidence="1">
    <location>
        <begin position="108"/>
        <end position="130"/>
    </location>
</feature>
<keyword evidence="1" id="KW-0472">Membrane</keyword>
<evidence type="ECO:0000259" key="2">
    <source>
        <dbReference type="Pfam" id="PF05232"/>
    </source>
</evidence>
<dbReference type="AlphaFoldDB" id="Q316J7"/>
<protein>
    <submittedName>
        <fullName evidence="3">Transmembrane pair domain-containing protein</fullName>
    </submittedName>
</protein>
<dbReference type="Pfam" id="PF05232">
    <property type="entry name" value="BTP"/>
    <property type="match status" value="2"/>
</dbReference>
<keyword evidence="4" id="KW-1185">Reference proteome</keyword>
<dbReference type="InterPro" id="IPR058208">
    <property type="entry name" value="PACE"/>
</dbReference>
<feature type="domain" description="Chlorhexidine efflux transporter" evidence="2">
    <location>
        <begin position="2"/>
        <end position="63"/>
    </location>
</feature>
<dbReference type="InterPro" id="IPR007896">
    <property type="entry name" value="BTP_bacteria"/>
</dbReference>
<feature type="transmembrane region" description="Helical" evidence="1">
    <location>
        <begin position="79"/>
        <end position="102"/>
    </location>
</feature>
<keyword evidence="1" id="KW-1133">Transmembrane helix</keyword>
<sequence>MRTRMDRIRHTLLFEAVLMVLLILILPPLLGVSVQKIGGLSVIMSMLAMGSNFAYNVMFDKILLALGKPLLPRPFITRAVHAVCFELLFAALTIPVIMWWLNFTFIEAIIYDAGFLVGIPVYAFLFNLTYDTVFPLPQHPVPAEQNS</sequence>